<evidence type="ECO:0000313" key="11">
    <source>
        <dbReference type="Proteomes" id="UP001225498"/>
    </source>
</evidence>
<accession>A0AAI9CNF6</accession>
<evidence type="ECO:0000256" key="2">
    <source>
        <dbReference type="ARBA" id="ARBA00022676"/>
    </source>
</evidence>
<gene>
    <name evidence="10" type="ORF">REH87_003731</name>
</gene>
<proteinExistence type="predicted"/>
<dbReference type="CDD" id="cd04187">
    <property type="entry name" value="DPM1_like_bac"/>
    <property type="match status" value="1"/>
</dbReference>
<dbReference type="Pfam" id="PF00535">
    <property type="entry name" value="Glycos_transf_2"/>
    <property type="match status" value="1"/>
</dbReference>
<dbReference type="InterPro" id="IPR029044">
    <property type="entry name" value="Nucleotide-diphossugar_trans"/>
</dbReference>
<feature type="transmembrane region" description="Helical" evidence="8">
    <location>
        <begin position="259"/>
        <end position="281"/>
    </location>
</feature>
<keyword evidence="2" id="KW-0328">Glycosyltransferase</keyword>
<feature type="domain" description="Glycosyltransferase 2-like" evidence="9">
    <location>
        <begin position="2"/>
        <end position="132"/>
    </location>
</feature>
<feature type="transmembrane region" description="Helical" evidence="8">
    <location>
        <begin position="223"/>
        <end position="247"/>
    </location>
</feature>
<evidence type="ECO:0000259" key="9">
    <source>
        <dbReference type="Pfam" id="PF00535"/>
    </source>
</evidence>
<dbReference type="PANTHER" id="PTHR48090:SF3">
    <property type="entry name" value="UNDECAPRENYL-PHOSPHATE 4-DEOXY-4-FORMAMIDO-L-ARABINOSE TRANSFERASE"/>
    <property type="match status" value="1"/>
</dbReference>
<dbReference type="Gene3D" id="3.90.550.10">
    <property type="entry name" value="Spore Coat Polysaccharide Biosynthesis Protein SpsA, Chain A"/>
    <property type="match status" value="1"/>
</dbReference>
<keyword evidence="5" id="KW-0448">Lipopolysaccharide biosynthesis</keyword>
<keyword evidence="3" id="KW-0808">Transferase</keyword>
<evidence type="ECO:0000256" key="6">
    <source>
        <dbReference type="ARBA" id="ARBA00022989"/>
    </source>
</evidence>
<evidence type="ECO:0000256" key="3">
    <source>
        <dbReference type="ARBA" id="ARBA00022679"/>
    </source>
</evidence>
<keyword evidence="6 8" id="KW-1133">Transmembrane helix</keyword>
<dbReference type="GO" id="GO:0005886">
    <property type="term" value="C:plasma membrane"/>
    <property type="evidence" value="ECO:0007669"/>
    <property type="project" value="TreeGrafter"/>
</dbReference>
<evidence type="ECO:0000256" key="7">
    <source>
        <dbReference type="ARBA" id="ARBA00023136"/>
    </source>
</evidence>
<dbReference type="InterPro" id="IPR050256">
    <property type="entry name" value="Glycosyltransferase_2"/>
</dbReference>
<name>A0AAI9CNF6_STEMA</name>
<evidence type="ECO:0000256" key="1">
    <source>
        <dbReference type="ARBA" id="ARBA00022475"/>
    </source>
</evidence>
<dbReference type="AlphaFoldDB" id="A0AAI9CNF6"/>
<keyword evidence="4 8" id="KW-0812">Transmembrane</keyword>
<keyword evidence="1" id="KW-1003">Cell membrane</keyword>
<evidence type="ECO:0000256" key="8">
    <source>
        <dbReference type="SAM" id="Phobius"/>
    </source>
</evidence>
<organism evidence="10 11">
    <name type="scientific">Stenotrophomonas maltophilia</name>
    <name type="common">Pseudomonas maltophilia</name>
    <name type="synonym">Xanthomonas maltophilia</name>
    <dbReference type="NCBI Taxonomy" id="40324"/>
    <lineage>
        <taxon>Bacteria</taxon>
        <taxon>Pseudomonadati</taxon>
        <taxon>Pseudomonadota</taxon>
        <taxon>Gammaproteobacteria</taxon>
        <taxon>Lysobacterales</taxon>
        <taxon>Lysobacteraceae</taxon>
        <taxon>Stenotrophomonas</taxon>
        <taxon>Stenotrophomonas maltophilia group</taxon>
    </lineage>
</organism>
<keyword evidence="7 8" id="KW-0472">Membrane</keyword>
<dbReference type="PANTHER" id="PTHR48090">
    <property type="entry name" value="UNDECAPRENYL-PHOSPHATE 4-DEOXY-4-FORMAMIDO-L-ARABINOSE TRANSFERASE-RELATED"/>
    <property type="match status" value="1"/>
</dbReference>
<protein>
    <submittedName>
        <fullName evidence="10">Glycosyltransferase</fullName>
    </submittedName>
</protein>
<reference evidence="10" key="1">
    <citation type="submission" date="2023-08" db="EMBL/GenBank/DDBJ databases">
        <authorList>
            <consortium name="Clinical and Environmental Microbiology Branch: Whole genome sequencing antimicrobial resistance pathogens in the healthcare setting"/>
        </authorList>
    </citation>
    <scope>NUCLEOTIDE SEQUENCE</scope>
    <source>
        <strain evidence="10">2023CJ-00293</strain>
    </source>
</reference>
<evidence type="ECO:0000256" key="4">
    <source>
        <dbReference type="ARBA" id="ARBA00022692"/>
    </source>
</evidence>
<evidence type="ECO:0000256" key="5">
    <source>
        <dbReference type="ARBA" id="ARBA00022985"/>
    </source>
</evidence>
<dbReference type="InterPro" id="IPR001173">
    <property type="entry name" value="Glyco_trans_2-like"/>
</dbReference>
<dbReference type="GO" id="GO:0016757">
    <property type="term" value="F:glycosyltransferase activity"/>
    <property type="evidence" value="ECO:0007669"/>
    <property type="project" value="UniProtKB-KW"/>
</dbReference>
<dbReference type="Proteomes" id="UP001225498">
    <property type="component" value="Unassembled WGS sequence"/>
</dbReference>
<comment type="caution">
    <text evidence="10">The sequence shown here is derived from an EMBL/GenBank/DDBJ whole genome shotgun (WGS) entry which is preliminary data.</text>
</comment>
<sequence length="305" mass="33547">MVVPVYGCAGCLEDLSDRVGASLSGQGLTHELILVDDNSPDNAWARILELSAASPSVRGLRLSRNFGQHAAISAGLACARGAVVVVMDCDLQDVPEEIPALLASLNDDHEIVLGQRIERQDSWLKRSGSRLFYRTLGWLTDTRYDASTANFGAYSRKVVDAMNAMPEMDRFLPLMARWTGFRTRSIPVSHGRRNEGKSGYSLRKLIQMATRIVLSFSDKPLRLVMTMAFALATVGIGVALFAMLRYLAGDIRVAGFTSILASVWLVGSFIMASLGVVGLYLGRIHYETKQRPAYIVWQDTWKDAA</sequence>
<dbReference type="EMBL" id="ABLTIR010000122">
    <property type="protein sequence ID" value="EKZ1928681.1"/>
    <property type="molecule type" value="Genomic_DNA"/>
</dbReference>
<dbReference type="SUPFAM" id="SSF53448">
    <property type="entry name" value="Nucleotide-diphospho-sugar transferases"/>
    <property type="match status" value="1"/>
</dbReference>
<evidence type="ECO:0000313" key="10">
    <source>
        <dbReference type="EMBL" id="EKZ1928681.1"/>
    </source>
</evidence>
<dbReference type="GO" id="GO:0009103">
    <property type="term" value="P:lipopolysaccharide biosynthetic process"/>
    <property type="evidence" value="ECO:0007669"/>
    <property type="project" value="UniProtKB-KW"/>
</dbReference>